<protein>
    <recommendedName>
        <fullName evidence="4">tRNA 5-hydroxyuridine methyltransferase</fullName>
        <ecNumber evidence="4">2.1.1.-</ecNumber>
    </recommendedName>
    <alternativeName>
        <fullName evidence="4">ho5U methyltransferase</fullName>
    </alternativeName>
</protein>
<dbReference type="GO" id="GO:0008171">
    <property type="term" value="F:O-methyltransferase activity"/>
    <property type="evidence" value="ECO:0007669"/>
    <property type="project" value="InterPro"/>
</dbReference>
<dbReference type="OrthoDB" id="9799672at2"/>
<feature type="binding site" evidence="4">
    <location>
        <position position="36"/>
    </location>
    <ligand>
        <name>S-adenosyl-L-methionine</name>
        <dbReference type="ChEBI" id="CHEBI:59789"/>
    </ligand>
</feature>
<dbReference type="PATRIC" id="fig|698758.3.peg.1070"/>
<keyword evidence="4" id="KW-0460">Magnesium</keyword>
<gene>
    <name evidence="4" type="primary">trmR</name>
    <name evidence="5" type="ordered locus">AXY_10740</name>
</gene>
<feature type="binding site" evidence="4">
    <location>
        <position position="158"/>
    </location>
    <ligand>
        <name>Mg(2+)</name>
        <dbReference type="ChEBI" id="CHEBI:18420"/>
    </ligand>
</feature>
<evidence type="ECO:0000313" key="6">
    <source>
        <dbReference type="Proteomes" id="UP000006294"/>
    </source>
</evidence>
<comment type="subunit">
    <text evidence="4">Homodimer.</text>
</comment>
<feature type="binding site" evidence="4">
    <location>
        <position position="131"/>
    </location>
    <ligand>
        <name>S-adenosyl-L-methionine</name>
        <dbReference type="ChEBI" id="CHEBI:59789"/>
    </ligand>
</feature>
<dbReference type="KEGG" id="axl:AXY_10740"/>
<feature type="binding site" evidence="4">
    <location>
        <position position="131"/>
    </location>
    <ligand>
        <name>Mg(2+)</name>
        <dbReference type="ChEBI" id="CHEBI:18420"/>
    </ligand>
</feature>
<dbReference type="GO" id="GO:0016300">
    <property type="term" value="F:tRNA (uridine) methyltransferase activity"/>
    <property type="evidence" value="ECO:0007669"/>
    <property type="project" value="UniProtKB-UniRule"/>
</dbReference>
<dbReference type="GO" id="GO:0000287">
    <property type="term" value="F:magnesium ion binding"/>
    <property type="evidence" value="ECO:0007669"/>
    <property type="project" value="UniProtKB-UniRule"/>
</dbReference>
<dbReference type="eggNOG" id="COG4122">
    <property type="taxonomic scope" value="Bacteria"/>
</dbReference>
<dbReference type="InterPro" id="IPR029063">
    <property type="entry name" value="SAM-dependent_MTases_sf"/>
</dbReference>
<evidence type="ECO:0000256" key="3">
    <source>
        <dbReference type="ARBA" id="ARBA00022691"/>
    </source>
</evidence>
<dbReference type="HAMAP" id="MF_02217">
    <property type="entry name" value="TrmR_methyltr"/>
    <property type="match status" value="1"/>
</dbReference>
<dbReference type="Pfam" id="PF01596">
    <property type="entry name" value="Methyltransf_3"/>
    <property type="match status" value="1"/>
</dbReference>
<comment type="similarity">
    <text evidence="4">Belongs to the class I-like SAM-binding methyltransferase superfamily. Cation-dependent O-methyltransferase family.</text>
</comment>
<dbReference type="GO" id="GO:0030488">
    <property type="term" value="P:tRNA methylation"/>
    <property type="evidence" value="ECO:0007669"/>
    <property type="project" value="UniProtKB-UniRule"/>
</dbReference>
<feature type="binding site" evidence="4">
    <location>
        <position position="83"/>
    </location>
    <ligand>
        <name>S-adenosyl-L-methionine</name>
        <dbReference type="ChEBI" id="CHEBI:59789"/>
    </ligand>
</feature>
<reference evidence="5 6" key="1">
    <citation type="submission" date="2011-01" db="EMBL/GenBank/DDBJ databases">
        <title>Whole genome sequence of Amphibacillus xylinus NBRC 15112.</title>
        <authorList>
            <person name="Nakazawa H."/>
            <person name="Katano Y."/>
            <person name="Nakamura S."/>
            <person name="Sasagawa M."/>
            <person name="Fukada J."/>
            <person name="Arai T."/>
            <person name="Sasakura N."/>
            <person name="Mochizuki D."/>
            <person name="Hosoyama A."/>
            <person name="Harada K."/>
            <person name="Horikawa H."/>
            <person name="Kato Y."/>
            <person name="Harada T."/>
            <person name="Sasaki K."/>
            <person name="Sekiguchi M."/>
            <person name="Hodoyama M."/>
            <person name="Nishiko R."/>
            <person name="Narita H."/>
            <person name="Hanamaki A."/>
            <person name="Hata C."/>
            <person name="Konno Y."/>
            <person name="Niimura Y."/>
            <person name="Yamazaki S."/>
            <person name="Fujita N."/>
        </authorList>
    </citation>
    <scope>NUCLEOTIDE SEQUENCE [LARGE SCALE GENOMIC DNA]</scope>
    <source>
        <strain evidence="6">ATCC 51415 / DSM 6626 / JCM 7361 / LMG 17667 / NBRC 15112 / Ep01</strain>
    </source>
</reference>
<keyword evidence="3 4" id="KW-0949">S-adenosyl-L-methionine</keyword>
<dbReference type="PROSITE" id="PS51682">
    <property type="entry name" value="SAM_OMT_I"/>
    <property type="match status" value="1"/>
</dbReference>
<dbReference type="InterPro" id="IPR050362">
    <property type="entry name" value="Cation-dep_OMT"/>
</dbReference>
<dbReference type="GO" id="GO:0008757">
    <property type="term" value="F:S-adenosylmethionine-dependent methyltransferase activity"/>
    <property type="evidence" value="ECO:0007669"/>
    <property type="project" value="TreeGrafter"/>
</dbReference>
<dbReference type="CDD" id="cd02440">
    <property type="entry name" value="AdoMet_MTases"/>
    <property type="match status" value="1"/>
</dbReference>
<keyword evidence="4" id="KW-0479">Metal-binding</keyword>
<evidence type="ECO:0000313" key="5">
    <source>
        <dbReference type="EMBL" id="BAM47206.1"/>
    </source>
</evidence>
<dbReference type="HOGENOM" id="CLU_067676_4_0_9"/>
<name>K0J3Q7_AMPXN</name>
<organism evidence="5 6">
    <name type="scientific">Amphibacillus xylanus (strain ATCC 51415 / DSM 6626 / JCM 7361 / LMG 17667 / NBRC 15112 / Ep01)</name>
    <dbReference type="NCBI Taxonomy" id="698758"/>
    <lineage>
        <taxon>Bacteria</taxon>
        <taxon>Bacillati</taxon>
        <taxon>Bacillota</taxon>
        <taxon>Bacilli</taxon>
        <taxon>Bacillales</taxon>
        <taxon>Bacillaceae</taxon>
        <taxon>Amphibacillus</taxon>
    </lineage>
</organism>
<dbReference type="EC" id="2.1.1.-" evidence="4"/>
<dbReference type="STRING" id="698758.AXY_10740"/>
<keyword evidence="2 4" id="KW-0808">Transferase</keyword>
<dbReference type="InterPro" id="IPR002935">
    <property type="entry name" value="SAM_O-MeTrfase"/>
</dbReference>
<accession>K0J3Q7</accession>
<dbReference type="Proteomes" id="UP000006294">
    <property type="component" value="Chromosome"/>
</dbReference>
<dbReference type="AlphaFoldDB" id="K0J3Q7"/>
<dbReference type="Gene3D" id="3.40.50.150">
    <property type="entry name" value="Vaccinia Virus protein VP39"/>
    <property type="match status" value="1"/>
</dbReference>
<evidence type="ECO:0000256" key="2">
    <source>
        <dbReference type="ARBA" id="ARBA00022679"/>
    </source>
</evidence>
<proteinExistence type="inferred from homology"/>
<dbReference type="SUPFAM" id="SSF53335">
    <property type="entry name" value="S-adenosyl-L-methionine-dependent methyltransferases"/>
    <property type="match status" value="1"/>
</dbReference>
<feature type="binding site" evidence="4">
    <location>
        <begin position="111"/>
        <end position="112"/>
    </location>
    <ligand>
        <name>S-adenosyl-L-methionine</name>
        <dbReference type="ChEBI" id="CHEBI:59789"/>
    </ligand>
</feature>
<keyword evidence="6" id="KW-1185">Reference proteome</keyword>
<evidence type="ECO:0000256" key="1">
    <source>
        <dbReference type="ARBA" id="ARBA00022603"/>
    </source>
</evidence>
<keyword evidence="4" id="KW-0819">tRNA processing</keyword>
<dbReference type="InterPro" id="IPR043675">
    <property type="entry name" value="TrmR_methyltr"/>
</dbReference>
<sequence length="213" mass="24648">MNDEQVREYLDTLKQPPTSWQVEMIDEAIKDRIPIMERDGIDFLKQMLRLKRPDRILEIGSAIGYSALQMIDAVPSARVITIERDQARAKRAKYYFNRYNQDQTIELIEGDAFDVAEQVRYQGPYDVIFIDAAKGQYQRFFELYSSMLTDNGVIITDNVLFHGYVINAQTASKRIGNLAKKINTYNQWLVNQTEYDTEFFPIGDGIAISVKKP</sequence>
<comment type="function">
    <text evidence="4">Catalyzes the methylation of 5-hydroxyuridine (ho5U) to form 5-methoxyuridine (mo5U) at position 34 in tRNAs.</text>
</comment>
<dbReference type="RefSeq" id="WP_015009811.1">
    <property type="nucleotide sequence ID" value="NC_018704.1"/>
</dbReference>
<dbReference type="PANTHER" id="PTHR10509:SF14">
    <property type="entry name" value="CAFFEOYL-COA O-METHYLTRANSFERASE 3-RELATED"/>
    <property type="match status" value="1"/>
</dbReference>
<keyword evidence="1 4" id="KW-0489">Methyltransferase</keyword>
<comment type="catalytic activity">
    <reaction evidence="4">
        <text>5-hydroxyuridine(34) in tRNA + S-adenosyl-L-methionine = 5-methoxyuridine(34) in tRNA + S-adenosyl-L-homocysteine + H(+)</text>
        <dbReference type="Rhea" id="RHEA:60524"/>
        <dbReference type="Rhea" id="RHEA-COMP:13381"/>
        <dbReference type="Rhea" id="RHEA-COMP:15591"/>
        <dbReference type="ChEBI" id="CHEBI:15378"/>
        <dbReference type="ChEBI" id="CHEBI:57856"/>
        <dbReference type="ChEBI" id="CHEBI:59789"/>
        <dbReference type="ChEBI" id="CHEBI:136877"/>
        <dbReference type="ChEBI" id="CHEBI:143860"/>
    </reaction>
</comment>
<dbReference type="PANTHER" id="PTHR10509">
    <property type="entry name" value="O-METHYLTRANSFERASE-RELATED"/>
    <property type="match status" value="1"/>
</dbReference>
<evidence type="ECO:0000256" key="4">
    <source>
        <dbReference type="HAMAP-Rule" id="MF_02217"/>
    </source>
</evidence>
<dbReference type="EMBL" id="AP012050">
    <property type="protein sequence ID" value="BAM47206.1"/>
    <property type="molecule type" value="Genomic_DNA"/>
</dbReference>
<feature type="binding site" evidence="4">
    <location>
        <position position="66"/>
    </location>
    <ligand>
        <name>S-adenosyl-L-methionine</name>
        <dbReference type="ChEBI" id="CHEBI:59789"/>
    </ligand>
</feature>
<feature type="binding site" evidence="4">
    <location>
        <position position="157"/>
    </location>
    <ligand>
        <name>Mg(2+)</name>
        <dbReference type="ChEBI" id="CHEBI:18420"/>
    </ligand>
</feature>